<evidence type="ECO:0000259" key="3">
    <source>
        <dbReference type="Pfam" id="PF07985"/>
    </source>
</evidence>
<dbReference type="InterPro" id="IPR012942">
    <property type="entry name" value="SRR1-like"/>
</dbReference>
<gene>
    <name evidence="4" type="ORF">EV702DRAFT_1066838</name>
</gene>
<reference evidence="4" key="1">
    <citation type="journal article" date="2020" name="New Phytol.">
        <title>Comparative genomics reveals dynamic genome evolution in host specialist ectomycorrhizal fungi.</title>
        <authorList>
            <person name="Lofgren L.A."/>
            <person name="Nguyen N.H."/>
            <person name="Vilgalys R."/>
            <person name="Ruytinx J."/>
            <person name="Liao H.L."/>
            <person name="Branco S."/>
            <person name="Kuo A."/>
            <person name="LaButti K."/>
            <person name="Lipzen A."/>
            <person name="Andreopoulos W."/>
            <person name="Pangilinan J."/>
            <person name="Riley R."/>
            <person name="Hundley H."/>
            <person name="Na H."/>
            <person name="Barry K."/>
            <person name="Grigoriev I.V."/>
            <person name="Stajich J.E."/>
            <person name="Kennedy P.G."/>
        </authorList>
    </citation>
    <scope>NUCLEOTIDE SEQUENCE</scope>
    <source>
        <strain evidence="4">DOB743</strain>
    </source>
</reference>
<feature type="domain" description="SRR1-like" evidence="3">
    <location>
        <begin position="62"/>
        <end position="223"/>
    </location>
</feature>
<evidence type="ECO:0000313" key="5">
    <source>
        <dbReference type="Proteomes" id="UP000714275"/>
    </source>
</evidence>
<sequence length="241" mass="27093">MEDTSFAYSQATTRARARRNRRGNGRHEPPLLLDLVDRCKADIESNGWITSCLGLVQDALRETNISCPDVLCLGLGSPSSSREARAQLAFLINSCTILEIGLSDVSVYDPVFTDADRALFQSFGMRCLPDTDGKHAVKRPTILYMPHCDLKLYENIIGANWSEEQLARIIFVANRFSDYTDNYPQSKLEIESPYLMRLVPHLECHPLPTLESFSSAFNNISVQYVRHPIPPSLVPLSRCSQ</sequence>
<dbReference type="OrthoDB" id="551431at2759"/>
<keyword evidence="5" id="KW-1185">Reference proteome</keyword>
<comment type="caution">
    <text evidence="4">The sequence shown here is derived from an EMBL/GenBank/DDBJ whole genome shotgun (WGS) entry which is preliminary data.</text>
</comment>
<dbReference type="Proteomes" id="UP000714275">
    <property type="component" value="Unassembled WGS sequence"/>
</dbReference>
<dbReference type="PANTHER" id="PTHR28626">
    <property type="entry name" value="SRR1-LIKE PROTEIN"/>
    <property type="match status" value="1"/>
</dbReference>
<protein>
    <submittedName>
        <fullName evidence="4">SRR1-domain-containing protein</fullName>
    </submittedName>
</protein>
<comment type="similarity">
    <text evidence="1">Belongs to the SRR1 family.</text>
</comment>
<feature type="compositionally biased region" description="Polar residues" evidence="2">
    <location>
        <begin position="1"/>
        <end position="13"/>
    </location>
</feature>
<name>A0A9P7A5M4_9AGAM</name>
<evidence type="ECO:0000256" key="2">
    <source>
        <dbReference type="SAM" id="MobiDB-lite"/>
    </source>
</evidence>
<dbReference type="GO" id="GO:0005634">
    <property type="term" value="C:nucleus"/>
    <property type="evidence" value="ECO:0007669"/>
    <property type="project" value="TreeGrafter"/>
</dbReference>
<feature type="region of interest" description="Disordered" evidence="2">
    <location>
        <begin position="1"/>
        <end position="25"/>
    </location>
</feature>
<evidence type="ECO:0000313" key="4">
    <source>
        <dbReference type="EMBL" id="KAG1782797.1"/>
    </source>
</evidence>
<proteinExistence type="inferred from homology"/>
<organism evidence="4 5">
    <name type="scientific">Suillus placidus</name>
    <dbReference type="NCBI Taxonomy" id="48579"/>
    <lineage>
        <taxon>Eukaryota</taxon>
        <taxon>Fungi</taxon>
        <taxon>Dikarya</taxon>
        <taxon>Basidiomycota</taxon>
        <taxon>Agaricomycotina</taxon>
        <taxon>Agaricomycetes</taxon>
        <taxon>Agaricomycetidae</taxon>
        <taxon>Boletales</taxon>
        <taxon>Suillineae</taxon>
        <taxon>Suillaceae</taxon>
        <taxon>Suillus</taxon>
    </lineage>
</organism>
<accession>A0A9P7A5M4</accession>
<dbReference type="GO" id="GO:0005737">
    <property type="term" value="C:cytoplasm"/>
    <property type="evidence" value="ECO:0007669"/>
    <property type="project" value="TreeGrafter"/>
</dbReference>
<dbReference type="EMBL" id="JABBWD010000003">
    <property type="protein sequence ID" value="KAG1782797.1"/>
    <property type="molecule type" value="Genomic_DNA"/>
</dbReference>
<dbReference type="PANTHER" id="PTHR28626:SF3">
    <property type="entry name" value="SRR1-LIKE PROTEIN"/>
    <property type="match status" value="1"/>
</dbReference>
<evidence type="ECO:0000256" key="1">
    <source>
        <dbReference type="ARBA" id="ARBA00009856"/>
    </source>
</evidence>
<feature type="compositionally biased region" description="Basic residues" evidence="2">
    <location>
        <begin position="15"/>
        <end position="24"/>
    </location>
</feature>
<dbReference type="Pfam" id="PF07985">
    <property type="entry name" value="SRR1"/>
    <property type="match status" value="1"/>
</dbReference>
<dbReference type="InterPro" id="IPR040044">
    <property type="entry name" value="SRR1L"/>
</dbReference>
<dbReference type="AlphaFoldDB" id="A0A9P7A5M4"/>